<accession>A0ABY8R7V6</accession>
<keyword evidence="2" id="KW-1185">Reference proteome</keyword>
<evidence type="ECO:0000313" key="2">
    <source>
        <dbReference type="Proteomes" id="UP001239169"/>
    </source>
</evidence>
<name>A0ABY8R7V6_PARBF</name>
<reference evidence="1 2" key="1">
    <citation type="submission" date="2023-04" db="EMBL/GenBank/DDBJ databases">
        <title>Bacteria Genome Submission.</title>
        <authorList>
            <person name="Isaac P."/>
        </authorList>
    </citation>
    <scope>NUCLEOTIDE SEQUENCE [LARGE SCALE GENOMIC DNA]</scope>
    <source>
        <strain evidence="1 2">SampleS7P1</strain>
    </source>
</reference>
<dbReference type="Proteomes" id="UP001239169">
    <property type="component" value="Chromosome"/>
</dbReference>
<dbReference type="InterPro" id="IPR032580">
    <property type="entry name" value="SatD"/>
</dbReference>
<gene>
    <name evidence="1" type="ORF">QJS64_07870</name>
</gene>
<protein>
    <submittedName>
        <fullName evidence="1">SatD family protein</fullName>
    </submittedName>
</protein>
<proteinExistence type="predicted"/>
<dbReference type="EMBL" id="CP124685">
    <property type="protein sequence ID" value="WGX76926.1"/>
    <property type="molecule type" value="Genomic_DNA"/>
</dbReference>
<dbReference type="Pfam" id="PF16264">
    <property type="entry name" value="SatD"/>
    <property type="match status" value="1"/>
</dbReference>
<evidence type="ECO:0000313" key="1">
    <source>
        <dbReference type="EMBL" id="WGX76926.1"/>
    </source>
</evidence>
<organism evidence="1 2">
    <name type="scientific">Paraclostridium bifermentans</name>
    <name type="common">Clostridium bifermentans</name>
    <dbReference type="NCBI Taxonomy" id="1490"/>
    <lineage>
        <taxon>Bacteria</taxon>
        <taxon>Bacillati</taxon>
        <taxon>Bacillota</taxon>
        <taxon>Clostridia</taxon>
        <taxon>Peptostreptococcales</taxon>
        <taxon>Peptostreptococcaceae</taxon>
        <taxon>Paraclostridium</taxon>
    </lineage>
</organism>
<sequence length="138" mass="15881">MENIFAVITIDVIDSKKSNKEIRKFLIEKDIECEEENILNIFLETQAQESSLILDNEGLILTQVCASRGDEIQVVCSNINNICYVTRKLRYYFRPLKLRVGIGIGEISTEINENSWDMNGEAFFRAREALDTVKKKKS</sequence>